<comment type="caution">
    <text evidence="5">The sequence shown here is derived from an EMBL/GenBank/DDBJ whole genome shotgun (WGS) entry which is preliminary data.</text>
</comment>
<dbReference type="InterPro" id="IPR050093">
    <property type="entry name" value="ABC_SmlMolc_Importer"/>
</dbReference>
<gene>
    <name evidence="5" type="ORF">ACFSTE_00445</name>
</gene>
<evidence type="ECO:0000259" key="4">
    <source>
        <dbReference type="PROSITE" id="PS50893"/>
    </source>
</evidence>
<organism evidence="5 6">
    <name type="scientific">Aquimarina hainanensis</name>
    <dbReference type="NCBI Taxonomy" id="1578017"/>
    <lineage>
        <taxon>Bacteria</taxon>
        <taxon>Pseudomonadati</taxon>
        <taxon>Bacteroidota</taxon>
        <taxon>Flavobacteriia</taxon>
        <taxon>Flavobacteriales</taxon>
        <taxon>Flavobacteriaceae</taxon>
        <taxon>Aquimarina</taxon>
    </lineage>
</organism>
<proteinExistence type="predicted"/>
<evidence type="ECO:0000256" key="3">
    <source>
        <dbReference type="ARBA" id="ARBA00022840"/>
    </source>
</evidence>
<dbReference type="SMART" id="SM00382">
    <property type="entry name" value="AAA"/>
    <property type="match status" value="1"/>
</dbReference>
<dbReference type="InterPro" id="IPR003439">
    <property type="entry name" value="ABC_transporter-like_ATP-bd"/>
</dbReference>
<evidence type="ECO:0000256" key="2">
    <source>
        <dbReference type="ARBA" id="ARBA00022741"/>
    </source>
</evidence>
<dbReference type="PANTHER" id="PTHR42781">
    <property type="entry name" value="SPERMIDINE/PUTRESCINE IMPORT ATP-BINDING PROTEIN POTA"/>
    <property type="match status" value="1"/>
</dbReference>
<dbReference type="PANTHER" id="PTHR42781:SF4">
    <property type="entry name" value="SPERMIDINE_PUTRESCINE IMPORT ATP-BINDING PROTEIN POTA"/>
    <property type="match status" value="1"/>
</dbReference>
<protein>
    <submittedName>
        <fullName evidence="5">ABC transporter ATP-binding protein</fullName>
    </submittedName>
</protein>
<dbReference type="SUPFAM" id="SSF52540">
    <property type="entry name" value="P-loop containing nucleoside triphosphate hydrolases"/>
    <property type="match status" value="1"/>
</dbReference>
<keyword evidence="2" id="KW-0547">Nucleotide-binding</keyword>
<dbReference type="Gene3D" id="3.40.50.300">
    <property type="entry name" value="P-loop containing nucleotide triphosphate hydrolases"/>
    <property type="match status" value="1"/>
</dbReference>
<dbReference type="InterPro" id="IPR027417">
    <property type="entry name" value="P-loop_NTPase"/>
</dbReference>
<accession>A0ABW5N1A6</accession>
<dbReference type="InterPro" id="IPR017871">
    <property type="entry name" value="ABC_transporter-like_CS"/>
</dbReference>
<sequence length="324" mass="36483">MLKVQNISFAYQTAPVIKNVSFTINKGQHIALVGASGCGKSTLLKIIYGLLQVAEGRLYWDDNEILGPNYHLVPGEEYMKYLSQGFELTAYRTVSENIGQYLSNFEPELKKGRVKELLEIVELEEFAATKVENLSGGQKQRVALARALAKKPELLLLDEPFGNIDNFRRSSLRRNLFNYLKRNKITSITATHDKTDILSFTDETIVIQKGEVIAHKNTIELYRHPKNLYIASLFGEINNIVISDLITSADHSSALVYPHEITIVSKSSISVLVRKSYFKGNHFLIESVLNGTSILFIEHHTFLPPGEKIYITIPEDLLLSRAAT</sequence>
<dbReference type="Pfam" id="PF00005">
    <property type="entry name" value="ABC_tran"/>
    <property type="match status" value="1"/>
</dbReference>
<dbReference type="GO" id="GO:0005524">
    <property type="term" value="F:ATP binding"/>
    <property type="evidence" value="ECO:0007669"/>
    <property type="project" value="UniProtKB-KW"/>
</dbReference>
<dbReference type="RefSeq" id="WP_378257884.1">
    <property type="nucleotide sequence ID" value="NZ_JBHSJV010000001.1"/>
</dbReference>
<dbReference type="PROSITE" id="PS00211">
    <property type="entry name" value="ABC_TRANSPORTER_1"/>
    <property type="match status" value="1"/>
</dbReference>
<feature type="domain" description="ABC transporter" evidence="4">
    <location>
        <begin position="2"/>
        <end position="234"/>
    </location>
</feature>
<dbReference type="EMBL" id="JBHULX010000001">
    <property type="protein sequence ID" value="MFD2589277.1"/>
    <property type="molecule type" value="Genomic_DNA"/>
</dbReference>
<evidence type="ECO:0000313" key="5">
    <source>
        <dbReference type="EMBL" id="MFD2589277.1"/>
    </source>
</evidence>
<keyword evidence="3 5" id="KW-0067">ATP-binding</keyword>
<reference evidence="6" key="1">
    <citation type="journal article" date="2019" name="Int. J. Syst. Evol. Microbiol.">
        <title>The Global Catalogue of Microorganisms (GCM) 10K type strain sequencing project: providing services to taxonomists for standard genome sequencing and annotation.</title>
        <authorList>
            <consortium name="The Broad Institute Genomics Platform"/>
            <consortium name="The Broad Institute Genome Sequencing Center for Infectious Disease"/>
            <person name="Wu L."/>
            <person name="Ma J."/>
        </authorList>
    </citation>
    <scope>NUCLEOTIDE SEQUENCE [LARGE SCALE GENOMIC DNA]</scope>
    <source>
        <strain evidence="6">KCTC 42423</strain>
    </source>
</reference>
<dbReference type="PROSITE" id="PS50893">
    <property type="entry name" value="ABC_TRANSPORTER_2"/>
    <property type="match status" value="1"/>
</dbReference>
<dbReference type="InterPro" id="IPR003593">
    <property type="entry name" value="AAA+_ATPase"/>
</dbReference>
<keyword evidence="1" id="KW-0813">Transport</keyword>
<dbReference type="Proteomes" id="UP001597459">
    <property type="component" value="Unassembled WGS sequence"/>
</dbReference>
<name>A0ABW5N1A6_9FLAO</name>
<evidence type="ECO:0000256" key="1">
    <source>
        <dbReference type="ARBA" id="ARBA00022448"/>
    </source>
</evidence>
<keyword evidence="6" id="KW-1185">Reference proteome</keyword>
<evidence type="ECO:0000313" key="6">
    <source>
        <dbReference type="Proteomes" id="UP001597459"/>
    </source>
</evidence>